<name>A0A1G9RT35_9BACL</name>
<proteinExistence type="predicted"/>
<accession>A0A1G9RT35</accession>
<reference evidence="1 2" key="1">
    <citation type="submission" date="2016-10" db="EMBL/GenBank/DDBJ databases">
        <authorList>
            <person name="de Groot N.N."/>
        </authorList>
    </citation>
    <scope>NUCLEOTIDE SEQUENCE [LARGE SCALE GENOMIC DNA]</scope>
    <source>
        <strain evidence="1 2">CGMCC 1.10239</strain>
    </source>
</reference>
<dbReference type="Proteomes" id="UP000182783">
    <property type="component" value="Unassembled WGS sequence"/>
</dbReference>
<dbReference type="AlphaFoldDB" id="A0A1G9RT35"/>
<evidence type="ECO:0000313" key="1">
    <source>
        <dbReference type="EMBL" id="SDM26381.1"/>
    </source>
</evidence>
<evidence type="ECO:0000313" key="2">
    <source>
        <dbReference type="Proteomes" id="UP000182783"/>
    </source>
</evidence>
<dbReference type="EMBL" id="FNGM01000010">
    <property type="protein sequence ID" value="SDM26381.1"/>
    <property type="molecule type" value="Genomic_DNA"/>
</dbReference>
<organism evidence="1 2">
    <name type="scientific">Paenibacillus jilunlii</name>
    <dbReference type="NCBI Taxonomy" id="682956"/>
    <lineage>
        <taxon>Bacteria</taxon>
        <taxon>Bacillati</taxon>
        <taxon>Bacillota</taxon>
        <taxon>Bacilli</taxon>
        <taxon>Bacillales</taxon>
        <taxon>Paenibacillaceae</taxon>
        <taxon>Paenibacillus</taxon>
    </lineage>
</organism>
<sequence>MERLGWVYVETKAEMPLVERRRWVCAENNGRGAVGGALWVGICSNNGKTAVIGAPEVGLCRNNGKTAVVGAPEVGLCRNNGKTAVVGAPEVGLWVVSRSLCKSRVSLWIVSF</sequence>
<protein>
    <submittedName>
        <fullName evidence="1">Uncharacterized protein</fullName>
    </submittedName>
</protein>
<gene>
    <name evidence="1" type="ORF">SAMN05216191_110247</name>
</gene>